<evidence type="ECO:0000313" key="4">
    <source>
        <dbReference type="Proteomes" id="UP000186165"/>
    </source>
</evidence>
<dbReference type="RefSeq" id="WP_083426079.1">
    <property type="nucleotide sequence ID" value="NZ_CP016804.1"/>
</dbReference>
<gene>
    <name evidence="3" type="ORF">HSR6_0426</name>
</gene>
<organism evidence="3 4">
    <name type="scientific">Halodesulfurarchaeum formicicum</name>
    <dbReference type="NCBI Taxonomy" id="1873524"/>
    <lineage>
        <taxon>Archaea</taxon>
        <taxon>Methanobacteriati</taxon>
        <taxon>Methanobacteriota</taxon>
        <taxon>Stenosarchaea group</taxon>
        <taxon>Halobacteria</taxon>
        <taxon>Halobacteriales</taxon>
        <taxon>Halobacteriaceae</taxon>
        <taxon>Halodesulfurarchaeum</taxon>
    </lineage>
</organism>
<sequence length="162" mass="17568">MTDTEEKTERDAKAEAEPDSIPLSELRSELDGEPTESSTRDDDTPLSGLRDTVRQQNEDTETDVSGAFIEEDVEPIDSAGVWADLLMDADAGEGQFTAESGADSTLVISKRICERCEFLADPPALQCTHEGTTIHELVDVGHVRVSACPMVGPEGETKRSEE</sequence>
<evidence type="ECO:0000259" key="2">
    <source>
        <dbReference type="Pfam" id="PF26456"/>
    </source>
</evidence>
<accession>A0A1J1A9T7</accession>
<dbReference type="Pfam" id="PF26456">
    <property type="entry name" value="DUF8135"/>
    <property type="match status" value="1"/>
</dbReference>
<proteinExistence type="predicted"/>
<feature type="domain" description="DUF8135" evidence="2">
    <location>
        <begin position="107"/>
        <end position="152"/>
    </location>
</feature>
<dbReference type="AlphaFoldDB" id="A0A1J1A9T7"/>
<dbReference type="Proteomes" id="UP000186165">
    <property type="component" value="Chromosome"/>
</dbReference>
<dbReference type="EMBL" id="CP016804">
    <property type="protein sequence ID" value="APE94892.1"/>
    <property type="molecule type" value="Genomic_DNA"/>
</dbReference>
<keyword evidence="4" id="KW-1185">Reference proteome</keyword>
<dbReference type="OrthoDB" id="204982at2157"/>
<feature type="region of interest" description="Disordered" evidence="1">
    <location>
        <begin position="1"/>
        <end position="63"/>
    </location>
</feature>
<feature type="compositionally biased region" description="Basic and acidic residues" evidence="1">
    <location>
        <begin position="1"/>
        <end position="16"/>
    </location>
</feature>
<protein>
    <recommendedName>
        <fullName evidence="2">DUF8135 domain-containing protein</fullName>
    </recommendedName>
</protein>
<dbReference type="InterPro" id="IPR058448">
    <property type="entry name" value="DUF8135"/>
</dbReference>
<evidence type="ECO:0000256" key="1">
    <source>
        <dbReference type="SAM" id="MobiDB-lite"/>
    </source>
</evidence>
<reference evidence="4" key="1">
    <citation type="submission" date="2016-08" db="EMBL/GenBank/DDBJ databases">
        <title>Discovery of first anaerobic lithoheterotrophic haloarchae widely represented in hypersaline habitats.</title>
        <authorList>
            <person name="Sorokin D.Y."/>
            <person name="Kublanov I.V."/>
            <person name="Roman P."/>
            <person name="Sinninghe Damste J.S."/>
            <person name="Golyshin P.N."/>
            <person name="Rojo D."/>
            <person name="Ciordia S."/>
            <person name="Mena Md.C."/>
            <person name="Ferrer M."/>
            <person name="Smedile F."/>
            <person name="Messina E."/>
            <person name="La Cono V."/>
            <person name="Yakimov M.M."/>
        </authorList>
    </citation>
    <scope>NUCLEOTIDE SEQUENCE [LARGE SCALE GENOMIC DNA]</scope>
    <source>
        <strain evidence="4">HSR6</strain>
    </source>
</reference>
<dbReference type="GeneID" id="30416951"/>
<evidence type="ECO:0000313" key="3">
    <source>
        <dbReference type="EMBL" id="APE94892.1"/>
    </source>
</evidence>
<name>A0A1J1A9T7_9EURY</name>
<dbReference type="KEGG" id="hhsr:HSR6_0426"/>